<feature type="domain" description="Exonuclease" evidence="4">
    <location>
        <begin position="67"/>
        <end position="239"/>
    </location>
</feature>
<dbReference type="InterPro" id="IPR036397">
    <property type="entry name" value="RNaseH_sf"/>
</dbReference>
<keyword evidence="5" id="KW-0548">Nucleotidyltransferase</keyword>
<organism evidence="5 6">
    <name type="scientific">Photobacterium aquimaris</name>
    <dbReference type="NCBI Taxonomy" id="512643"/>
    <lineage>
        <taxon>Bacteria</taxon>
        <taxon>Pseudomonadati</taxon>
        <taxon>Pseudomonadota</taxon>
        <taxon>Gammaproteobacteria</taxon>
        <taxon>Vibrionales</taxon>
        <taxon>Vibrionaceae</taxon>
        <taxon>Photobacterium</taxon>
    </lineage>
</organism>
<accession>A0A1Y6KW35</accession>
<dbReference type="SMART" id="SM00479">
    <property type="entry name" value="EXOIII"/>
    <property type="match status" value="1"/>
</dbReference>
<keyword evidence="2" id="KW-0378">Hydrolase</keyword>
<dbReference type="GO" id="GO:0003887">
    <property type="term" value="F:DNA-directed DNA polymerase activity"/>
    <property type="evidence" value="ECO:0007669"/>
    <property type="project" value="UniProtKB-EC"/>
</dbReference>
<dbReference type="CDD" id="cd06127">
    <property type="entry name" value="DEDDh"/>
    <property type="match status" value="1"/>
</dbReference>
<protein>
    <submittedName>
        <fullName evidence="5">DNA polymerase III PolC-type</fullName>
        <ecNumber evidence="5">2.7.7.7</ecNumber>
    </submittedName>
</protein>
<dbReference type="PANTHER" id="PTHR30231">
    <property type="entry name" value="DNA POLYMERASE III SUBUNIT EPSILON"/>
    <property type="match status" value="1"/>
</dbReference>
<dbReference type="Pfam" id="PF00929">
    <property type="entry name" value="RNase_T"/>
    <property type="match status" value="1"/>
</dbReference>
<dbReference type="PANTHER" id="PTHR30231:SF4">
    <property type="entry name" value="PROTEIN NEN2"/>
    <property type="match status" value="1"/>
</dbReference>
<dbReference type="EC" id="2.7.7.7" evidence="5"/>
<dbReference type="Gene3D" id="3.30.420.10">
    <property type="entry name" value="Ribonuclease H-like superfamily/Ribonuclease H"/>
    <property type="match status" value="1"/>
</dbReference>
<dbReference type="GO" id="GO:0005829">
    <property type="term" value="C:cytosol"/>
    <property type="evidence" value="ECO:0007669"/>
    <property type="project" value="TreeGrafter"/>
</dbReference>
<dbReference type="InterPro" id="IPR013520">
    <property type="entry name" value="Ribonucl_H"/>
</dbReference>
<dbReference type="GO" id="GO:0003676">
    <property type="term" value="F:nucleic acid binding"/>
    <property type="evidence" value="ECO:0007669"/>
    <property type="project" value="InterPro"/>
</dbReference>
<evidence type="ECO:0000256" key="2">
    <source>
        <dbReference type="ARBA" id="ARBA00022801"/>
    </source>
</evidence>
<dbReference type="GO" id="GO:0008408">
    <property type="term" value="F:3'-5' exonuclease activity"/>
    <property type="evidence" value="ECO:0007669"/>
    <property type="project" value="TreeGrafter"/>
</dbReference>
<evidence type="ECO:0000256" key="1">
    <source>
        <dbReference type="ARBA" id="ARBA00022722"/>
    </source>
</evidence>
<dbReference type="EMBL" id="FYAH01000002">
    <property type="protein sequence ID" value="SMY16331.1"/>
    <property type="molecule type" value="Genomic_DNA"/>
</dbReference>
<evidence type="ECO:0000256" key="3">
    <source>
        <dbReference type="ARBA" id="ARBA00022839"/>
    </source>
</evidence>
<evidence type="ECO:0000313" key="5">
    <source>
        <dbReference type="EMBL" id="SMY16331.1"/>
    </source>
</evidence>
<reference evidence="6" key="1">
    <citation type="submission" date="2017-06" db="EMBL/GenBank/DDBJ databases">
        <authorList>
            <person name="Rodrigo-Torres L."/>
            <person name="Arahal R. D."/>
            <person name="Lucena T."/>
        </authorList>
    </citation>
    <scope>NUCLEOTIDE SEQUENCE [LARGE SCALE GENOMIC DNA]</scope>
    <source>
        <strain evidence="6">type strain: CECT 9192</strain>
    </source>
</reference>
<keyword evidence="3" id="KW-0269">Exonuclease</keyword>
<keyword evidence="5" id="KW-0808">Transferase</keyword>
<dbReference type="InterPro" id="IPR012337">
    <property type="entry name" value="RNaseH-like_sf"/>
</dbReference>
<evidence type="ECO:0000313" key="6">
    <source>
        <dbReference type="Proteomes" id="UP000196485"/>
    </source>
</evidence>
<keyword evidence="1" id="KW-0540">Nuclease</keyword>
<gene>
    <name evidence="5" type="primary">polC_3</name>
    <name evidence="5" type="ORF">PAQU9191_01562</name>
</gene>
<proteinExistence type="predicted"/>
<dbReference type="Proteomes" id="UP000196485">
    <property type="component" value="Unassembled WGS sequence"/>
</dbReference>
<keyword evidence="6" id="KW-1185">Reference proteome</keyword>
<sequence>MLVETIKKGLCKWYRHQWWQRLFGDHLRDLHQRRITLLQQYPDLPQPIKALFSAPLPPPSILINQWPLLALDFETTGFDPLQDQILSVGYVVMTANTIDMSTCVSEFVNSDAIIKPNSAVINHIDHAMLLQGLTLDEVMTRMLVALTGKIGVAHGCFMEQGFISAYLQHKYHLNDCPLLWLDTLPLYQSLYSNQISHQDARLGSVRQRVGLPEYQAHHALFDAVACGELLMVLIHKIYGNNVPNLIQLLKRY</sequence>
<dbReference type="AlphaFoldDB" id="A0A1Y6KW35"/>
<name>A0A1Y6KW35_9GAMM</name>
<dbReference type="SUPFAM" id="SSF53098">
    <property type="entry name" value="Ribonuclease H-like"/>
    <property type="match status" value="1"/>
</dbReference>
<evidence type="ECO:0000259" key="4">
    <source>
        <dbReference type="SMART" id="SM00479"/>
    </source>
</evidence>